<feature type="domain" description="N-acetyltransferase" evidence="4">
    <location>
        <begin position="10"/>
        <end position="164"/>
    </location>
</feature>
<keyword evidence="6" id="KW-1185">Reference proteome</keyword>
<dbReference type="Pfam" id="PF13302">
    <property type="entry name" value="Acetyltransf_3"/>
    <property type="match status" value="1"/>
</dbReference>
<dbReference type="PANTHER" id="PTHR43792:SF8">
    <property type="entry name" value="[RIBOSOMAL PROTEIN US5]-ALANINE N-ACETYLTRANSFERASE"/>
    <property type="match status" value="1"/>
</dbReference>
<dbReference type="SUPFAM" id="SSF55729">
    <property type="entry name" value="Acyl-CoA N-acyltransferases (Nat)"/>
    <property type="match status" value="1"/>
</dbReference>
<dbReference type="RefSeq" id="WP_128744437.1">
    <property type="nucleotide sequence ID" value="NZ_CP035281.1"/>
</dbReference>
<dbReference type="GO" id="GO:0008999">
    <property type="term" value="F:protein-N-terminal-alanine acetyltransferase activity"/>
    <property type="evidence" value="ECO:0007669"/>
    <property type="project" value="TreeGrafter"/>
</dbReference>
<dbReference type="InterPro" id="IPR016181">
    <property type="entry name" value="Acyl_CoA_acyltransferase"/>
</dbReference>
<comment type="similarity">
    <text evidence="3">Belongs to the acetyltransferase family. RimJ subfamily.</text>
</comment>
<evidence type="ECO:0000313" key="5">
    <source>
        <dbReference type="EMBL" id="QAT41783.1"/>
    </source>
</evidence>
<dbReference type="Proteomes" id="UP000287601">
    <property type="component" value="Chromosome"/>
</dbReference>
<evidence type="ECO:0000256" key="3">
    <source>
        <dbReference type="ARBA" id="ARBA00038502"/>
    </source>
</evidence>
<dbReference type="Gene3D" id="3.40.630.30">
    <property type="match status" value="1"/>
</dbReference>
<dbReference type="InterPro" id="IPR051531">
    <property type="entry name" value="N-acetyltransferase"/>
</dbReference>
<evidence type="ECO:0000256" key="1">
    <source>
        <dbReference type="ARBA" id="ARBA00022679"/>
    </source>
</evidence>
<dbReference type="PROSITE" id="PS51186">
    <property type="entry name" value="GNAT"/>
    <property type="match status" value="1"/>
</dbReference>
<evidence type="ECO:0000259" key="4">
    <source>
        <dbReference type="PROSITE" id="PS51186"/>
    </source>
</evidence>
<organism evidence="5 6">
    <name type="scientific">Aminipila luticellarii</name>
    <dbReference type="NCBI Taxonomy" id="2507160"/>
    <lineage>
        <taxon>Bacteria</taxon>
        <taxon>Bacillati</taxon>
        <taxon>Bacillota</taxon>
        <taxon>Clostridia</taxon>
        <taxon>Peptostreptococcales</taxon>
        <taxon>Anaerovoracaceae</taxon>
        <taxon>Aminipila</taxon>
    </lineage>
</organism>
<reference evidence="5 6" key="1">
    <citation type="submission" date="2019-01" db="EMBL/GenBank/DDBJ databases">
        <title>Draft genomes of a novel of Aminipila strains.</title>
        <authorList>
            <person name="Ma S."/>
        </authorList>
    </citation>
    <scope>NUCLEOTIDE SEQUENCE [LARGE SCALE GENOMIC DNA]</scope>
    <source>
        <strain evidence="6">JN-39</strain>
    </source>
</reference>
<dbReference type="PANTHER" id="PTHR43792">
    <property type="entry name" value="GNAT FAMILY, PUTATIVE (AFU_ORTHOLOGUE AFUA_3G00765)-RELATED-RELATED"/>
    <property type="match status" value="1"/>
</dbReference>
<dbReference type="InterPro" id="IPR000182">
    <property type="entry name" value="GNAT_dom"/>
</dbReference>
<sequence>MLPSLETERLILRPFTTDDAEGLFAYASNPNVGPRAGWKPHADVEESRRIICELFLTDRFWAVIEKQSGKLIGSIGLETDKRRPDIASRELGYSLAEECWGKGIMTEAAKEAIRYAFEEMKLDVVAICTSLTNERSAGVIRKCGFKYEGTERSCYKIYDGSLRDSRCFSLLKSEWEALR</sequence>
<evidence type="ECO:0000256" key="2">
    <source>
        <dbReference type="ARBA" id="ARBA00023315"/>
    </source>
</evidence>
<dbReference type="EMBL" id="CP035281">
    <property type="protein sequence ID" value="QAT41783.1"/>
    <property type="molecule type" value="Genomic_DNA"/>
</dbReference>
<dbReference type="OrthoDB" id="9785602at2"/>
<proteinExistence type="inferred from homology"/>
<dbReference type="GO" id="GO:0005737">
    <property type="term" value="C:cytoplasm"/>
    <property type="evidence" value="ECO:0007669"/>
    <property type="project" value="TreeGrafter"/>
</dbReference>
<evidence type="ECO:0000313" key="6">
    <source>
        <dbReference type="Proteomes" id="UP000287601"/>
    </source>
</evidence>
<dbReference type="KEGG" id="amij:EQM06_00275"/>
<protein>
    <submittedName>
        <fullName evidence="5">N-acetyltransferase</fullName>
    </submittedName>
</protein>
<keyword evidence="2" id="KW-0012">Acyltransferase</keyword>
<gene>
    <name evidence="5" type="ORF">EQM06_00275</name>
</gene>
<accession>A0A410PS92</accession>
<dbReference type="AlphaFoldDB" id="A0A410PS92"/>
<keyword evidence="1 5" id="KW-0808">Transferase</keyword>
<name>A0A410PS92_9FIRM</name>